<feature type="domain" description="Rhodopsin" evidence="7">
    <location>
        <begin position="44"/>
        <end position="293"/>
    </location>
</feature>
<dbReference type="HOGENOM" id="CLU_028200_25_4_1"/>
<dbReference type="Pfam" id="PF20684">
    <property type="entry name" value="Fung_rhodopsin"/>
    <property type="match status" value="1"/>
</dbReference>
<evidence type="ECO:0000256" key="2">
    <source>
        <dbReference type="ARBA" id="ARBA00022692"/>
    </source>
</evidence>
<dbReference type="GO" id="GO:0016020">
    <property type="term" value="C:membrane"/>
    <property type="evidence" value="ECO:0007669"/>
    <property type="project" value="UniProtKB-SubCell"/>
</dbReference>
<keyword evidence="4 6" id="KW-0472">Membrane</keyword>
<comment type="similarity">
    <text evidence="5">Belongs to the SAT4 family.</text>
</comment>
<evidence type="ECO:0000256" key="6">
    <source>
        <dbReference type="SAM" id="Phobius"/>
    </source>
</evidence>
<dbReference type="KEGG" id="ttt:THITE_14465"/>
<feature type="transmembrane region" description="Helical" evidence="6">
    <location>
        <begin position="26"/>
        <end position="48"/>
    </location>
</feature>
<feature type="transmembrane region" description="Helical" evidence="6">
    <location>
        <begin position="60"/>
        <end position="81"/>
    </location>
</feature>
<feature type="non-terminal residue" evidence="8">
    <location>
        <position position="298"/>
    </location>
</feature>
<evidence type="ECO:0000313" key="8">
    <source>
        <dbReference type="EMBL" id="AEO67364.1"/>
    </source>
</evidence>
<feature type="transmembrane region" description="Helical" evidence="6">
    <location>
        <begin position="230"/>
        <end position="254"/>
    </location>
</feature>
<keyword evidence="2 6" id="KW-0812">Transmembrane</keyword>
<organism evidence="8 9">
    <name type="scientific">Thermothielavioides terrestris (strain ATCC 38088 / NRRL 8126)</name>
    <name type="common">Thielavia terrestris</name>
    <dbReference type="NCBI Taxonomy" id="578455"/>
    <lineage>
        <taxon>Eukaryota</taxon>
        <taxon>Fungi</taxon>
        <taxon>Dikarya</taxon>
        <taxon>Ascomycota</taxon>
        <taxon>Pezizomycotina</taxon>
        <taxon>Sordariomycetes</taxon>
        <taxon>Sordariomycetidae</taxon>
        <taxon>Sordariales</taxon>
        <taxon>Chaetomiaceae</taxon>
        <taxon>Thermothielavioides</taxon>
        <taxon>Thermothielavioides terrestris</taxon>
    </lineage>
</organism>
<comment type="subcellular location">
    <subcellularLocation>
        <location evidence="1">Membrane</location>
        <topology evidence="1">Multi-pass membrane protein</topology>
    </subcellularLocation>
</comment>
<evidence type="ECO:0000259" key="7">
    <source>
        <dbReference type="Pfam" id="PF20684"/>
    </source>
</evidence>
<feature type="transmembrane region" description="Helical" evidence="6">
    <location>
        <begin position="106"/>
        <end position="128"/>
    </location>
</feature>
<dbReference type="InterPro" id="IPR049326">
    <property type="entry name" value="Rhodopsin_dom_fungi"/>
</dbReference>
<feature type="transmembrane region" description="Helical" evidence="6">
    <location>
        <begin position="266"/>
        <end position="288"/>
    </location>
</feature>
<dbReference type="OrthoDB" id="3934549at2759"/>
<dbReference type="EMBL" id="CP003010">
    <property type="protein sequence ID" value="AEO67364.1"/>
    <property type="molecule type" value="Genomic_DNA"/>
</dbReference>
<reference evidence="8 9" key="1">
    <citation type="journal article" date="2011" name="Nat. Biotechnol.">
        <title>Comparative genomic analysis of the thermophilic biomass-degrading fungi Myceliophthora thermophila and Thielavia terrestris.</title>
        <authorList>
            <person name="Berka R.M."/>
            <person name="Grigoriev I.V."/>
            <person name="Otillar R."/>
            <person name="Salamov A."/>
            <person name="Grimwood J."/>
            <person name="Reid I."/>
            <person name="Ishmael N."/>
            <person name="John T."/>
            <person name="Darmond C."/>
            <person name="Moisan M.-C."/>
            <person name="Henrissat B."/>
            <person name="Coutinho P.M."/>
            <person name="Lombard V."/>
            <person name="Natvig D.O."/>
            <person name="Lindquist E."/>
            <person name="Schmutz J."/>
            <person name="Lucas S."/>
            <person name="Harris P."/>
            <person name="Powlowski J."/>
            <person name="Bellemare A."/>
            <person name="Taylor D."/>
            <person name="Butler G."/>
            <person name="de Vries R.P."/>
            <person name="Allijn I.E."/>
            <person name="van den Brink J."/>
            <person name="Ushinsky S."/>
            <person name="Storms R."/>
            <person name="Powell A.J."/>
            <person name="Paulsen I.T."/>
            <person name="Elbourne L.D.H."/>
            <person name="Baker S.E."/>
            <person name="Magnuson J."/>
            <person name="LaBoissiere S."/>
            <person name="Clutterbuck A.J."/>
            <person name="Martinez D."/>
            <person name="Wogulis M."/>
            <person name="de Leon A.L."/>
            <person name="Rey M.W."/>
            <person name="Tsang A."/>
        </authorList>
    </citation>
    <scope>NUCLEOTIDE SEQUENCE [LARGE SCALE GENOMIC DNA]</scope>
    <source>
        <strain evidence="9">ATCC 38088 / NRRL 8126</strain>
    </source>
</reference>
<dbReference type="GeneID" id="11520615"/>
<dbReference type="AlphaFoldDB" id="G2R174"/>
<dbReference type="eggNOG" id="ENOG502SMK9">
    <property type="taxonomic scope" value="Eukaryota"/>
</dbReference>
<dbReference type="InterPro" id="IPR052337">
    <property type="entry name" value="SAT4-like"/>
</dbReference>
<name>G2R174_THETT</name>
<feature type="transmembrane region" description="Helical" evidence="6">
    <location>
        <begin position="195"/>
        <end position="218"/>
    </location>
</feature>
<dbReference type="PANTHER" id="PTHR33048">
    <property type="entry name" value="PTH11-LIKE INTEGRAL MEMBRANE PROTEIN (AFU_ORTHOLOGUE AFUA_5G11245)"/>
    <property type="match status" value="1"/>
</dbReference>
<proteinExistence type="inferred from homology"/>
<dbReference type="RefSeq" id="XP_003653700.1">
    <property type="nucleotide sequence ID" value="XM_003653652.1"/>
</dbReference>
<keyword evidence="3 6" id="KW-1133">Transmembrane helix</keyword>
<dbReference type="PANTHER" id="PTHR33048:SF129">
    <property type="entry name" value="INTEGRAL MEMBRANE PROTEIN-RELATED"/>
    <property type="match status" value="1"/>
</dbReference>
<protein>
    <recommendedName>
        <fullName evidence="7">Rhodopsin domain-containing protein</fullName>
    </recommendedName>
</protein>
<gene>
    <name evidence="8" type="ORF">THITE_14465</name>
</gene>
<keyword evidence="9" id="KW-1185">Reference proteome</keyword>
<evidence type="ECO:0000256" key="3">
    <source>
        <dbReference type="ARBA" id="ARBA00022989"/>
    </source>
</evidence>
<evidence type="ECO:0000256" key="4">
    <source>
        <dbReference type="ARBA" id="ARBA00023136"/>
    </source>
</evidence>
<accession>G2R174</accession>
<sequence>MRFPPPEAVASWPPPNYVDPQTRGPALIIVVIALFSVVLVCLSLRLYVRLGIMNKSGLDDWLMVVAAILGLGVTTCVLLAVDRHGWDMHVWDLTLDKVIAGRQVSFAAQGLFILGTCFAKVSILVSYLRLAPAQSWFRRITWRYADKRGSVVVIGFVVATNVSFFVVLFTQCKPISSYWNLEYSNRDCIDESYTIVTHASLTACADALIWLLPLPSLYRAKLPLAQRLSLMVLFSFGLVVVFAASIRIYLLHYVLDETYDVTWDAYHMWLVTAVEIQLGIICGCVPWLKSLFNFWRSR</sequence>
<feature type="transmembrane region" description="Helical" evidence="6">
    <location>
        <begin position="149"/>
        <end position="169"/>
    </location>
</feature>
<evidence type="ECO:0000256" key="1">
    <source>
        <dbReference type="ARBA" id="ARBA00004141"/>
    </source>
</evidence>
<evidence type="ECO:0000313" key="9">
    <source>
        <dbReference type="Proteomes" id="UP000008181"/>
    </source>
</evidence>
<evidence type="ECO:0000256" key="5">
    <source>
        <dbReference type="ARBA" id="ARBA00038359"/>
    </source>
</evidence>
<dbReference type="Proteomes" id="UP000008181">
    <property type="component" value="Chromosome 2"/>
</dbReference>